<dbReference type="Proteomes" id="UP000218327">
    <property type="component" value="Unassembled WGS sequence"/>
</dbReference>
<evidence type="ECO:0000313" key="3">
    <source>
        <dbReference type="Proteomes" id="UP000218327"/>
    </source>
</evidence>
<feature type="chain" id="PRO_5013014873" evidence="1">
    <location>
        <begin position="26"/>
        <end position="183"/>
    </location>
</feature>
<dbReference type="Gene3D" id="3.90.280.10">
    <property type="entry name" value="PEBP-like"/>
    <property type="match status" value="1"/>
</dbReference>
<evidence type="ECO:0000313" key="2">
    <source>
        <dbReference type="EMBL" id="PCJ16881.1"/>
    </source>
</evidence>
<protein>
    <submittedName>
        <fullName evidence="2">YbhB/YbcL family Raf kinase inhibitor-like protein</fullName>
    </submittedName>
</protein>
<reference evidence="3" key="1">
    <citation type="submission" date="2017-08" db="EMBL/GenBank/DDBJ databases">
        <title>A dynamic microbial community with high functional redundancy inhabits the cold, oxic subseafloor aquifer.</title>
        <authorList>
            <person name="Tully B.J."/>
            <person name="Wheat C.G."/>
            <person name="Glazer B.T."/>
            <person name="Huber J.A."/>
        </authorList>
    </citation>
    <scope>NUCLEOTIDE SEQUENCE [LARGE SCALE GENOMIC DNA]</scope>
</reference>
<dbReference type="CDD" id="cd00865">
    <property type="entry name" value="PEBP_bact_arch"/>
    <property type="match status" value="1"/>
</dbReference>
<keyword evidence="1" id="KW-0732">Signal</keyword>
<dbReference type="PANTHER" id="PTHR30289:SF1">
    <property type="entry name" value="PEBP (PHOSPHATIDYLETHANOLAMINE-BINDING PROTEIN) FAMILY PROTEIN"/>
    <property type="match status" value="1"/>
</dbReference>
<proteinExistence type="predicted"/>
<accession>A0A2A5ACT0</accession>
<dbReference type="InterPro" id="IPR008914">
    <property type="entry name" value="PEBP"/>
</dbReference>
<dbReference type="PANTHER" id="PTHR30289">
    <property type="entry name" value="UNCHARACTERIZED PROTEIN YBCL-RELATED"/>
    <property type="match status" value="1"/>
</dbReference>
<name>A0A2A5ACT0_9GAMM</name>
<dbReference type="InterPro" id="IPR036610">
    <property type="entry name" value="PEBP-like_sf"/>
</dbReference>
<comment type="caution">
    <text evidence="2">The sequence shown here is derived from an EMBL/GenBank/DDBJ whole genome shotgun (WGS) entry which is preliminary data.</text>
</comment>
<evidence type="ECO:0000256" key="1">
    <source>
        <dbReference type="SAM" id="SignalP"/>
    </source>
</evidence>
<dbReference type="EMBL" id="NVVJ01000113">
    <property type="protein sequence ID" value="PCJ16881.1"/>
    <property type="molecule type" value="Genomic_DNA"/>
</dbReference>
<sequence>MKSKLNSIVFALLAVIATGASQVSAQGFQLPNMQVTSNAFPDGSIIPIKYTSHGDNIQPNFTITGAPDETVGYAIIFHDIEVALGGGTGDVTHWIAWDIPSANIPEGSLPEGSVEGNNIAGQASFMGSGAPFADRFHHYVFEFYALSEKIGLPEGSSRDELEAALQGKVIAKAAYVGRYANAQ</sequence>
<feature type="signal peptide" evidence="1">
    <location>
        <begin position="1"/>
        <end position="25"/>
    </location>
</feature>
<organism evidence="2 3">
    <name type="scientific">SAR86 cluster bacterium</name>
    <dbReference type="NCBI Taxonomy" id="2030880"/>
    <lineage>
        <taxon>Bacteria</taxon>
        <taxon>Pseudomonadati</taxon>
        <taxon>Pseudomonadota</taxon>
        <taxon>Gammaproteobacteria</taxon>
        <taxon>SAR86 cluster</taxon>
    </lineage>
</organism>
<dbReference type="AlphaFoldDB" id="A0A2A5ACT0"/>
<dbReference type="InterPro" id="IPR005247">
    <property type="entry name" value="YbhB_YbcL/LppC-like"/>
</dbReference>
<dbReference type="NCBIfam" id="TIGR00481">
    <property type="entry name" value="YbhB/YbcL family Raf kinase inhibitor-like protein"/>
    <property type="match status" value="1"/>
</dbReference>
<dbReference type="Pfam" id="PF01161">
    <property type="entry name" value="PBP"/>
    <property type="match status" value="1"/>
</dbReference>
<gene>
    <name evidence="2" type="ORF">COA96_18130</name>
</gene>
<dbReference type="SUPFAM" id="SSF49777">
    <property type="entry name" value="PEBP-like"/>
    <property type="match status" value="1"/>
</dbReference>